<evidence type="ECO:0000256" key="5">
    <source>
        <dbReference type="ARBA" id="ARBA00023242"/>
    </source>
</evidence>
<keyword evidence="2" id="KW-0805">Transcription regulation</keyword>
<dbReference type="Gene3D" id="1.10.10.10">
    <property type="entry name" value="Winged helix-like DNA-binding domain superfamily/Winged helix DNA-binding domain"/>
    <property type="match status" value="1"/>
</dbReference>
<gene>
    <name evidence="9" type="ORF">AO090206000042</name>
</gene>
<dbReference type="KEGG" id="aor:AO090206000042"/>
<dbReference type="InterPro" id="IPR036390">
    <property type="entry name" value="WH_DNA-bd_sf"/>
</dbReference>
<dbReference type="Pfam" id="PF00447">
    <property type="entry name" value="HSF_DNA-bind"/>
    <property type="match status" value="1"/>
</dbReference>
<evidence type="ECO:0000313" key="10">
    <source>
        <dbReference type="Proteomes" id="UP000006564"/>
    </source>
</evidence>
<dbReference type="HOGENOM" id="CLU_108089_0_0_1"/>
<dbReference type="GO" id="GO:0003700">
    <property type="term" value="F:DNA-binding transcription factor activity"/>
    <property type="evidence" value="ECO:0007669"/>
    <property type="project" value="InterPro"/>
</dbReference>
<name>Q2PIW0_ASPOR</name>
<evidence type="ECO:0000256" key="3">
    <source>
        <dbReference type="ARBA" id="ARBA00023125"/>
    </source>
</evidence>
<evidence type="ECO:0000256" key="7">
    <source>
        <dbReference type="SAM" id="MobiDB-lite"/>
    </source>
</evidence>
<dbReference type="Proteomes" id="UP000006564">
    <property type="component" value="Chromosome 7"/>
</dbReference>
<evidence type="ECO:0000259" key="8">
    <source>
        <dbReference type="SMART" id="SM00415"/>
    </source>
</evidence>
<dbReference type="EMBL" id="AP007172">
    <property type="protein sequence ID" value="BAE65414.1"/>
    <property type="molecule type" value="Genomic_DNA"/>
</dbReference>
<evidence type="ECO:0000256" key="2">
    <source>
        <dbReference type="ARBA" id="ARBA00023015"/>
    </source>
</evidence>
<dbReference type="RefSeq" id="XP_023093730.1">
    <property type="nucleotide sequence ID" value="XM_023233202.1"/>
</dbReference>
<dbReference type="PANTHER" id="PTHR10015:SF396">
    <property type="entry name" value="FLOCCULATION SUPPRESSION PROTEIN"/>
    <property type="match status" value="1"/>
</dbReference>
<dbReference type="GeneID" id="5998664"/>
<feature type="compositionally biased region" description="Low complexity" evidence="7">
    <location>
        <begin position="48"/>
        <end position="62"/>
    </location>
</feature>
<dbReference type="SUPFAM" id="SSF46785">
    <property type="entry name" value="Winged helix' DNA-binding domain"/>
    <property type="match status" value="1"/>
</dbReference>
<dbReference type="GO" id="GO:0005634">
    <property type="term" value="C:nucleus"/>
    <property type="evidence" value="ECO:0007669"/>
    <property type="project" value="UniProtKB-SubCell"/>
</dbReference>
<dbReference type="GO" id="GO:0043565">
    <property type="term" value="F:sequence-specific DNA binding"/>
    <property type="evidence" value="ECO:0007669"/>
    <property type="project" value="InterPro"/>
</dbReference>
<dbReference type="PANTHER" id="PTHR10015">
    <property type="entry name" value="HEAT SHOCK TRANSCRIPTION FACTOR"/>
    <property type="match status" value="1"/>
</dbReference>
<comment type="subcellular location">
    <subcellularLocation>
        <location evidence="1">Nucleus</location>
    </subcellularLocation>
</comment>
<evidence type="ECO:0000313" key="9">
    <source>
        <dbReference type="EMBL" id="BAE65414.1"/>
    </source>
</evidence>
<sequence length="223" mass="24026">MSGLADPASRNTVVSGATDVPGRTRKLPLLSSSVPASGQPMGDPMEVTPPASAAATGAGPSAHNNSDNDRAGASTIATSNGSTEPAHVHNHVAPSQAIGAAAAAQQPKVVQTAFIHKLYNMLEDPSIQHLISWSQTNDSFVMSPTPEFSKVLAQYFKHTNISSFVRQLNMYGFHKGMSTRLVNEFRPLSVAHMERLSERCVPHWIARLGTLGVQAREWQFQTW</sequence>
<dbReference type="AlphaFoldDB" id="Q2PIW0"/>
<dbReference type="STRING" id="510516.Q2PIW0"/>
<dbReference type="PRINTS" id="PR00056">
    <property type="entry name" value="HSFDOMAIN"/>
</dbReference>
<accession>Q2PIW0</accession>
<keyword evidence="5" id="KW-0539">Nucleus</keyword>
<dbReference type="InterPro" id="IPR000232">
    <property type="entry name" value="HSF_DNA-bd"/>
</dbReference>
<evidence type="ECO:0000256" key="6">
    <source>
        <dbReference type="RuleBase" id="RU004020"/>
    </source>
</evidence>
<dbReference type="InterPro" id="IPR036388">
    <property type="entry name" value="WH-like_DNA-bd_sf"/>
</dbReference>
<keyword evidence="10" id="KW-1185">Reference proteome</keyword>
<dbReference type="FunFam" id="1.10.10.10:FF:000027">
    <property type="entry name" value="Heat shock transcription factor 1"/>
    <property type="match status" value="1"/>
</dbReference>
<keyword evidence="3" id="KW-0238">DNA-binding</keyword>
<organism evidence="9 10">
    <name type="scientific">Aspergillus oryzae (strain ATCC 42149 / RIB 40)</name>
    <name type="common">Yellow koji mold</name>
    <dbReference type="NCBI Taxonomy" id="510516"/>
    <lineage>
        <taxon>Eukaryota</taxon>
        <taxon>Fungi</taxon>
        <taxon>Dikarya</taxon>
        <taxon>Ascomycota</taxon>
        <taxon>Pezizomycotina</taxon>
        <taxon>Eurotiomycetes</taxon>
        <taxon>Eurotiomycetidae</taxon>
        <taxon>Eurotiales</taxon>
        <taxon>Aspergillaceae</taxon>
        <taxon>Aspergillus</taxon>
        <taxon>Aspergillus subgen. Circumdati</taxon>
    </lineage>
</organism>
<evidence type="ECO:0000256" key="1">
    <source>
        <dbReference type="ARBA" id="ARBA00004123"/>
    </source>
</evidence>
<keyword evidence="4" id="KW-0804">Transcription</keyword>
<feature type="domain" description="HSF-type DNA-binding" evidence="8">
    <location>
        <begin position="110"/>
        <end position="214"/>
    </location>
</feature>
<protein>
    <submittedName>
        <fullName evidence="9">DNA, SC206</fullName>
    </submittedName>
</protein>
<evidence type="ECO:0000256" key="4">
    <source>
        <dbReference type="ARBA" id="ARBA00023163"/>
    </source>
</evidence>
<reference evidence="9 10" key="1">
    <citation type="journal article" date="2005" name="Nature">
        <title>Genome sequencing and analysis of Aspergillus oryzae.</title>
        <authorList>
            <person name="Machida M."/>
            <person name="Asai K."/>
            <person name="Sano M."/>
            <person name="Tanaka T."/>
            <person name="Kumagai T."/>
            <person name="Terai G."/>
            <person name="Kusumoto K."/>
            <person name="Arima T."/>
            <person name="Akita O."/>
            <person name="Kashiwagi Y."/>
            <person name="Abe K."/>
            <person name="Gomi K."/>
            <person name="Horiuchi H."/>
            <person name="Kitamoto K."/>
            <person name="Kobayashi T."/>
            <person name="Takeuchi M."/>
            <person name="Denning D.W."/>
            <person name="Galagan J.E."/>
            <person name="Nierman W.C."/>
            <person name="Yu J."/>
            <person name="Archer D.B."/>
            <person name="Bennett J.W."/>
            <person name="Bhatnagar D."/>
            <person name="Cleveland T.E."/>
            <person name="Fedorova N.D."/>
            <person name="Gotoh O."/>
            <person name="Horikawa H."/>
            <person name="Hosoyama A."/>
            <person name="Ichinomiya M."/>
            <person name="Igarashi R."/>
            <person name="Iwashita K."/>
            <person name="Juvvadi P.R."/>
            <person name="Kato M."/>
            <person name="Kato Y."/>
            <person name="Kin T."/>
            <person name="Kokubun A."/>
            <person name="Maeda H."/>
            <person name="Maeyama N."/>
            <person name="Maruyama J."/>
            <person name="Nagasaki H."/>
            <person name="Nakajima T."/>
            <person name="Oda K."/>
            <person name="Okada K."/>
            <person name="Paulsen I."/>
            <person name="Sakamoto K."/>
            <person name="Sawano T."/>
            <person name="Takahashi M."/>
            <person name="Takase K."/>
            <person name="Terabayashi Y."/>
            <person name="Wortman J."/>
            <person name="Yamada O."/>
            <person name="Yamagata Y."/>
            <person name="Anazawa H."/>
            <person name="Hata Y."/>
            <person name="Koide Y."/>
            <person name="Komori T."/>
            <person name="Koyama Y."/>
            <person name="Minetoki T."/>
            <person name="Suharnan S."/>
            <person name="Tanaka A."/>
            <person name="Isono K."/>
            <person name="Kuhara S."/>
            <person name="Ogasawara N."/>
            <person name="Kikuchi H."/>
        </authorList>
    </citation>
    <scope>NUCLEOTIDE SEQUENCE [LARGE SCALE GENOMIC DNA]</scope>
    <source>
        <strain evidence="10">ATCC 42149 / RIB 40</strain>
    </source>
</reference>
<feature type="region of interest" description="Disordered" evidence="7">
    <location>
        <begin position="1"/>
        <end position="85"/>
    </location>
</feature>
<dbReference type="SMART" id="SM00415">
    <property type="entry name" value="HSF"/>
    <property type="match status" value="1"/>
</dbReference>
<proteinExistence type="inferred from homology"/>
<comment type="similarity">
    <text evidence="6">Belongs to the HSF family.</text>
</comment>